<dbReference type="SUPFAM" id="SSF57701">
    <property type="entry name" value="Zn2/Cys6 DNA-binding domain"/>
    <property type="match status" value="1"/>
</dbReference>
<comment type="caution">
    <text evidence="3">The sequence shown here is derived from an EMBL/GenBank/DDBJ whole genome shotgun (WGS) entry which is preliminary data.</text>
</comment>
<feature type="compositionally biased region" description="Low complexity" evidence="1">
    <location>
        <begin position="434"/>
        <end position="445"/>
    </location>
</feature>
<feature type="compositionally biased region" description="Low complexity" evidence="1">
    <location>
        <begin position="1"/>
        <end position="15"/>
    </location>
</feature>
<dbReference type="GO" id="GO:0008270">
    <property type="term" value="F:zinc ion binding"/>
    <property type="evidence" value="ECO:0007669"/>
    <property type="project" value="InterPro"/>
</dbReference>
<proteinExistence type="predicted"/>
<feature type="region of interest" description="Disordered" evidence="1">
    <location>
        <begin position="1"/>
        <end position="23"/>
    </location>
</feature>
<feature type="region of interest" description="Disordered" evidence="1">
    <location>
        <begin position="413"/>
        <end position="445"/>
    </location>
</feature>
<sequence>MYAESPPASSSYSSPPLTPFQDYQRERQQQFYRVFPDARYHDSIWGPPQYTTTTYDINQSFGGPVFQYDSSLTSSGLDRGYTAVETGALQSRPAEVASQYSTRAYYEYSNTGLEPNQSDLGTSHEANLQSGHYYTPTSPDPVSYYPEQSNTTPSYTVPSQQLPPAYYTQEQQFPNGQSETPSVETHYVPSYNQHANYEHAYPNTVNQSEVGSLVDVHSPTRHPYYQSESTTELAGSPPHSRFSEDIPESVIPMPVEMSDTQLSNRKETQIPAPPPAMARRRPSEALRSNKTINHEPESLPNNSSSGSRGAAGQHRLEHRHPRSLSRIPSQAPNSPNPSGTAWMGPLPGPPLPPSRPSMPLSPLPTKRQLEKKPPLACLFCRGRKIACGPPVPGSTNKTCNQCQRRSLPCEYPTESRRGMRKKKLLDSVETVNKDASTASPSADAD</sequence>
<evidence type="ECO:0000256" key="1">
    <source>
        <dbReference type="SAM" id="MobiDB-lite"/>
    </source>
</evidence>
<evidence type="ECO:0000313" key="4">
    <source>
        <dbReference type="Proteomes" id="UP000283269"/>
    </source>
</evidence>
<dbReference type="Pfam" id="PF00172">
    <property type="entry name" value="Zn_clus"/>
    <property type="match status" value="1"/>
</dbReference>
<dbReference type="SMART" id="SM00066">
    <property type="entry name" value="GAL4"/>
    <property type="match status" value="1"/>
</dbReference>
<dbReference type="CDD" id="cd00067">
    <property type="entry name" value="GAL4"/>
    <property type="match status" value="1"/>
</dbReference>
<evidence type="ECO:0000313" key="3">
    <source>
        <dbReference type="EMBL" id="PPQ68209.1"/>
    </source>
</evidence>
<gene>
    <name evidence="3" type="ORF">CVT25_015041</name>
</gene>
<feature type="compositionally biased region" description="Polar residues" evidence="1">
    <location>
        <begin position="146"/>
        <end position="161"/>
    </location>
</feature>
<feature type="compositionally biased region" description="Polar residues" evidence="1">
    <location>
        <begin position="111"/>
        <end position="137"/>
    </location>
</feature>
<dbReference type="GO" id="GO:0000981">
    <property type="term" value="F:DNA-binding transcription factor activity, RNA polymerase II-specific"/>
    <property type="evidence" value="ECO:0007669"/>
    <property type="project" value="InterPro"/>
</dbReference>
<dbReference type="Proteomes" id="UP000283269">
    <property type="component" value="Unassembled WGS sequence"/>
</dbReference>
<feature type="region of interest" description="Disordered" evidence="1">
    <location>
        <begin position="259"/>
        <end position="368"/>
    </location>
</feature>
<dbReference type="STRING" id="93625.A0A409VPQ4"/>
<dbReference type="InterPro" id="IPR001138">
    <property type="entry name" value="Zn2Cys6_DnaBD"/>
</dbReference>
<dbReference type="Gene3D" id="4.10.240.10">
    <property type="entry name" value="Zn(2)-C6 fungal-type DNA-binding domain"/>
    <property type="match status" value="1"/>
</dbReference>
<protein>
    <recommendedName>
        <fullName evidence="2">Zn(2)-C6 fungal-type domain-containing protein</fullName>
    </recommendedName>
</protein>
<reference evidence="3 4" key="1">
    <citation type="journal article" date="2018" name="Evol. Lett.">
        <title>Horizontal gene cluster transfer increased hallucinogenic mushroom diversity.</title>
        <authorList>
            <person name="Reynolds H.T."/>
            <person name="Vijayakumar V."/>
            <person name="Gluck-Thaler E."/>
            <person name="Korotkin H.B."/>
            <person name="Matheny P.B."/>
            <person name="Slot J.C."/>
        </authorList>
    </citation>
    <scope>NUCLEOTIDE SEQUENCE [LARGE SCALE GENOMIC DNA]</scope>
    <source>
        <strain evidence="3 4">2631</strain>
    </source>
</reference>
<accession>A0A409VPQ4</accession>
<feature type="compositionally biased region" description="Polar residues" evidence="1">
    <location>
        <begin position="326"/>
        <end position="339"/>
    </location>
</feature>
<dbReference type="InParanoid" id="A0A409VPQ4"/>
<dbReference type="InterPro" id="IPR036864">
    <property type="entry name" value="Zn2-C6_fun-type_DNA-bd_sf"/>
</dbReference>
<dbReference type="EMBL" id="NHYD01003962">
    <property type="protein sequence ID" value="PPQ68209.1"/>
    <property type="molecule type" value="Genomic_DNA"/>
</dbReference>
<feature type="domain" description="Zn(2)-C6 fungal-type" evidence="2">
    <location>
        <begin position="376"/>
        <end position="411"/>
    </location>
</feature>
<dbReference type="AlphaFoldDB" id="A0A409VPQ4"/>
<feature type="region of interest" description="Disordered" evidence="1">
    <location>
        <begin position="217"/>
        <end position="245"/>
    </location>
</feature>
<feature type="region of interest" description="Disordered" evidence="1">
    <location>
        <begin position="111"/>
        <end position="161"/>
    </location>
</feature>
<evidence type="ECO:0000259" key="2">
    <source>
        <dbReference type="PROSITE" id="PS50048"/>
    </source>
</evidence>
<keyword evidence="4" id="KW-1185">Reference proteome</keyword>
<feature type="compositionally biased region" description="Pro residues" evidence="1">
    <location>
        <begin position="346"/>
        <end position="362"/>
    </location>
</feature>
<dbReference type="PROSITE" id="PS00463">
    <property type="entry name" value="ZN2_CY6_FUNGAL_1"/>
    <property type="match status" value="1"/>
</dbReference>
<name>A0A409VPQ4_PSICY</name>
<dbReference type="OrthoDB" id="39175at2759"/>
<dbReference type="PROSITE" id="PS50048">
    <property type="entry name" value="ZN2_CY6_FUNGAL_2"/>
    <property type="match status" value="1"/>
</dbReference>
<feature type="compositionally biased region" description="Low complexity" evidence="1">
    <location>
        <begin position="303"/>
        <end position="312"/>
    </location>
</feature>
<organism evidence="3 4">
    <name type="scientific">Psilocybe cyanescens</name>
    <dbReference type="NCBI Taxonomy" id="93625"/>
    <lineage>
        <taxon>Eukaryota</taxon>
        <taxon>Fungi</taxon>
        <taxon>Dikarya</taxon>
        <taxon>Basidiomycota</taxon>
        <taxon>Agaricomycotina</taxon>
        <taxon>Agaricomycetes</taxon>
        <taxon>Agaricomycetidae</taxon>
        <taxon>Agaricales</taxon>
        <taxon>Agaricineae</taxon>
        <taxon>Strophariaceae</taxon>
        <taxon>Psilocybe</taxon>
    </lineage>
</organism>